<comment type="caution">
    <text evidence="2">The sequence shown here is derived from an EMBL/GenBank/DDBJ whole genome shotgun (WGS) entry which is preliminary data.</text>
</comment>
<feature type="transmembrane region" description="Helical" evidence="1">
    <location>
        <begin position="65"/>
        <end position="83"/>
    </location>
</feature>
<protein>
    <recommendedName>
        <fullName evidence="4">DUF1772 domain-containing protein</fullName>
    </recommendedName>
</protein>
<keyword evidence="1" id="KW-0472">Membrane</keyword>
<keyword evidence="1" id="KW-0812">Transmembrane</keyword>
<accession>A0ABT7VAW7</accession>
<evidence type="ECO:0008006" key="4">
    <source>
        <dbReference type="Google" id="ProtNLM"/>
    </source>
</evidence>
<reference evidence="2 3" key="2">
    <citation type="submission" date="2023-06" db="EMBL/GenBank/DDBJ databases">
        <authorList>
            <person name="Zeman M."/>
            <person name="Kubasova T."/>
            <person name="Jahodarova E."/>
            <person name="Nykrynova M."/>
            <person name="Rychlik I."/>
        </authorList>
    </citation>
    <scope>NUCLEOTIDE SEQUENCE [LARGE SCALE GENOMIC DNA]</scope>
    <source>
        <strain evidence="2 3">154_Feed</strain>
    </source>
</reference>
<feature type="transmembrane region" description="Helical" evidence="1">
    <location>
        <begin position="139"/>
        <end position="163"/>
    </location>
</feature>
<dbReference type="RefSeq" id="WP_289545819.1">
    <property type="nucleotide sequence ID" value="NZ_JAUDDZ010000015.1"/>
</dbReference>
<evidence type="ECO:0000313" key="2">
    <source>
        <dbReference type="EMBL" id="MDM8275638.1"/>
    </source>
</evidence>
<evidence type="ECO:0000313" key="3">
    <source>
        <dbReference type="Proteomes" id="UP001529421"/>
    </source>
</evidence>
<keyword evidence="3" id="KW-1185">Reference proteome</keyword>
<gene>
    <name evidence="2" type="ORF">QUW28_09075</name>
</gene>
<dbReference type="EMBL" id="JAUDDZ010000015">
    <property type="protein sequence ID" value="MDM8275638.1"/>
    <property type="molecule type" value="Genomic_DNA"/>
</dbReference>
<dbReference type="Proteomes" id="UP001529421">
    <property type="component" value="Unassembled WGS sequence"/>
</dbReference>
<proteinExistence type="predicted"/>
<sequence>MSPALFAAEAAVACLLFSAAVWASLTRDPMFWYQDFPPAVRERLKALPEYAGRIPELRRTAARKVSVALALTALLAAVALASGARDFAGALGWCFALWSVVNLWDALVLDTLWFCWGRGVRIPGTEDLEDAYLDVRPHWLGFLAGEAIGLAVSAASAAAVAALSL</sequence>
<keyword evidence="1" id="KW-1133">Transmembrane helix</keyword>
<evidence type="ECO:0000256" key="1">
    <source>
        <dbReference type="SAM" id="Phobius"/>
    </source>
</evidence>
<name>A0ABT7VAW7_9ACTN</name>
<reference evidence="3" key="1">
    <citation type="submission" date="2023-06" db="EMBL/GenBank/DDBJ databases">
        <title>Identification and characterization of horizontal gene transfer across gut microbiota members of farm animals based on homology search.</title>
        <authorList>
            <person name="Zeman M."/>
            <person name="Kubasova T."/>
            <person name="Jahodarova E."/>
            <person name="Nykrynova M."/>
            <person name="Rychlik I."/>
        </authorList>
    </citation>
    <scope>NUCLEOTIDE SEQUENCE [LARGE SCALE GENOMIC DNA]</scope>
    <source>
        <strain evidence="3">154_Feed</strain>
    </source>
</reference>
<organism evidence="2 3">
    <name type="scientific">Enorma phocaeensis</name>
    <dbReference type="NCBI Taxonomy" id="1871019"/>
    <lineage>
        <taxon>Bacteria</taxon>
        <taxon>Bacillati</taxon>
        <taxon>Actinomycetota</taxon>
        <taxon>Coriobacteriia</taxon>
        <taxon>Coriobacteriales</taxon>
        <taxon>Coriobacteriaceae</taxon>
        <taxon>Enorma</taxon>
    </lineage>
</organism>
<feature type="transmembrane region" description="Helical" evidence="1">
    <location>
        <begin position="95"/>
        <end position="119"/>
    </location>
</feature>